<reference evidence="5 6" key="1">
    <citation type="journal article" date="2016" name="Nat. Commun.">
        <title>Thousands of microbial genomes shed light on interconnected biogeochemical processes in an aquifer system.</title>
        <authorList>
            <person name="Anantharaman K."/>
            <person name="Brown C.T."/>
            <person name="Hug L.A."/>
            <person name="Sharon I."/>
            <person name="Castelle C.J."/>
            <person name="Probst A.J."/>
            <person name="Thomas B.C."/>
            <person name="Singh A."/>
            <person name="Wilkins M.J."/>
            <person name="Karaoz U."/>
            <person name="Brodie E.L."/>
            <person name="Williams K.H."/>
            <person name="Hubbard S.S."/>
            <person name="Banfield J.F."/>
        </authorList>
    </citation>
    <scope>NUCLEOTIDE SEQUENCE [LARGE SCALE GENOMIC DNA]</scope>
</reference>
<evidence type="ECO:0000256" key="1">
    <source>
        <dbReference type="ARBA" id="ARBA00022980"/>
    </source>
</evidence>
<organism evidence="5 6">
    <name type="scientific">Candidatus Adlerbacteria bacterium RIFCSPHIGHO2_02_FULL_52_17</name>
    <dbReference type="NCBI Taxonomy" id="1797240"/>
    <lineage>
        <taxon>Bacteria</taxon>
        <taxon>Candidatus Adleribacteriota</taxon>
    </lineage>
</organism>
<dbReference type="PANTHER" id="PTHR12919:SF20">
    <property type="entry name" value="SMALL RIBOSOMAL SUBUNIT PROTEIN BS16M"/>
    <property type="match status" value="1"/>
</dbReference>
<comment type="similarity">
    <text evidence="3">Belongs to the bacterial ribosomal protein bS16 family.</text>
</comment>
<protein>
    <recommendedName>
        <fullName evidence="3">Small ribosomal subunit protein bS16</fullName>
    </recommendedName>
</protein>
<dbReference type="STRING" id="1797240.A3D68_00480"/>
<dbReference type="NCBIfam" id="TIGR00002">
    <property type="entry name" value="S16"/>
    <property type="match status" value="1"/>
</dbReference>
<dbReference type="InterPro" id="IPR020592">
    <property type="entry name" value="Ribosomal_bS16_CS"/>
</dbReference>
<dbReference type="InterPro" id="IPR000307">
    <property type="entry name" value="Ribosomal_bS16"/>
</dbReference>
<keyword evidence="1 3" id="KW-0689">Ribosomal protein</keyword>
<dbReference type="GO" id="GO:0003735">
    <property type="term" value="F:structural constituent of ribosome"/>
    <property type="evidence" value="ECO:0007669"/>
    <property type="project" value="InterPro"/>
</dbReference>
<proteinExistence type="inferred from homology"/>
<sequence length="137" mass="15111">MLMIRLSRVGRKNDPSFRVVVVDSKKKTKTGNYLENVGSYDSRSDRIDLKPERIKHWIAHGAQTSDTVHNLLVSQKIIDAKKINVLPSYAKAMEDKSTQTPAGEKAPIQAEVGAEVPEEATPAQEVDNAVAEDTPTQ</sequence>
<dbReference type="PROSITE" id="PS00732">
    <property type="entry name" value="RIBOSOMAL_S16"/>
    <property type="match status" value="1"/>
</dbReference>
<dbReference type="SUPFAM" id="SSF54565">
    <property type="entry name" value="Ribosomal protein S16"/>
    <property type="match status" value="1"/>
</dbReference>
<dbReference type="GO" id="GO:0005737">
    <property type="term" value="C:cytoplasm"/>
    <property type="evidence" value="ECO:0007669"/>
    <property type="project" value="UniProtKB-ARBA"/>
</dbReference>
<dbReference type="HAMAP" id="MF_00385">
    <property type="entry name" value="Ribosomal_bS16"/>
    <property type="match status" value="1"/>
</dbReference>
<accession>A0A1F4XNP6</accession>
<evidence type="ECO:0000256" key="4">
    <source>
        <dbReference type="SAM" id="MobiDB-lite"/>
    </source>
</evidence>
<keyword evidence="2 3" id="KW-0687">Ribonucleoprotein</keyword>
<evidence type="ECO:0000313" key="5">
    <source>
        <dbReference type="EMBL" id="OGC83331.1"/>
    </source>
</evidence>
<dbReference type="GO" id="GO:0015935">
    <property type="term" value="C:small ribosomal subunit"/>
    <property type="evidence" value="ECO:0007669"/>
    <property type="project" value="TreeGrafter"/>
</dbReference>
<evidence type="ECO:0000313" key="6">
    <source>
        <dbReference type="Proteomes" id="UP000177564"/>
    </source>
</evidence>
<feature type="region of interest" description="Disordered" evidence="4">
    <location>
        <begin position="94"/>
        <end position="137"/>
    </location>
</feature>
<dbReference type="EMBL" id="MEWU01000023">
    <property type="protein sequence ID" value="OGC83331.1"/>
    <property type="molecule type" value="Genomic_DNA"/>
</dbReference>
<comment type="caution">
    <text evidence="5">The sequence shown here is derived from an EMBL/GenBank/DDBJ whole genome shotgun (WGS) entry which is preliminary data.</text>
</comment>
<dbReference type="InterPro" id="IPR023803">
    <property type="entry name" value="Ribosomal_bS16_dom_sf"/>
</dbReference>
<evidence type="ECO:0000256" key="2">
    <source>
        <dbReference type="ARBA" id="ARBA00023274"/>
    </source>
</evidence>
<dbReference type="Proteomes" id="UP000177564">
    <property type="component" value="Unassembled WGS sequence"/>
</dbReference>
<dbReference type="PANTHER" id="PTHR12919">
    <property type="entry name" value="30S RIBOSOMAL PROTEIN S16"/>
    <property type="match status" value="1"/>
</dbReference>
<dbReference type="Pfam" id="PF00886">
    <property type="entry name" value="Ribosomal_S16"/>
    <property type="match status" value="1"/>
</dbReference>
<dbReference type="GO" id="GO:0006412">
    <property type="term" value="P:translation"/>
    <property type="evidence" value="ECO:0007669"/>
    <property type="project" value="UniProtKB-UniRule"/>
</dbReference>
<gene>
    <name evidence="3" type="primary">rpsP</name>
    <name evidence="5" type="ORF">A3D68_00480</name>
</gene>
<name>A0A1F4XNP6_9BACT</name>
<dbReference type="Gene3D" id="3.30.1320.10">
    <property type="match status" value="1"/>
</dbReference>
<dbReference type="AlphaFoldDB" id="A0A1F4XNP6"/>
<evidence type="ECO:0000256" key="3">
    <source>
        <dbReference type="HAMAP-Rule" id="MF_00385"/>
    </source>
</evidence>